<proteinExistence type="predicted"/>
<dbReference type="RefSeq" id="WP_111629807.1">
    <property type="nucleotide sequence ID" value="NZ_QLMC01000004.1"/>
</dbReference>
<accession>A0A327X1F1</accession>
<gene>
    <name evidence="1" type="ORF">LX87_03789</name>
</gene>
<keyword evidence="2" id="KW-1185">Reference proteome</keyword>
<protein>
    <recommendedName>
        <fullName evidence="3">Signal transducing protein</fullName>
    </recommendedName>
</protein>
<sequence length="69" mass="7708">MSDQWEKVLVTPTMHRAELAKVLLAEHAINAVVVNKKDSNYLLGNCEVYVQAENAALAKIHLITADLEY</sequence>
<dbReference type="EMBL" id="QLMC01000004">
    <property type="protein sequence ID" value="RAJ96039.1"/>
    <property type="molecule type" value="Genomic_DNA"/>
</dbReference>
<dbReference type="OrthoDB" id="1467917at2"/>
<organism evidence="1 2">
    <name type="scientific">Larkinella arboricola</name>
    <dbReference type="NCBI Taxonomy" id="643671"/>
    <lineage>
        <taxon>Bacteria</taxon>
        <taxon>Pseudomonadati</taxon>
        <taxon>Bacteroidota</taxon>
        <taxon>Cytophagia</taxon>
        <taxon>Cytophagales</taxon>
        <taxon>Spirosomataceae</taxon>
        <taxon>Larkinella</taxon>
    </lineage>
</organism>
<dbReference type="AlphaFoldDB" id="A0A327X1F1"/>
<evidence type="ECO:0000313" key="2">
    <source>
        <dbReference type="Proteomes" id="UP000248790"/>
    </source>
</evidence>
<dbReference type="Proteomes" id="UP000248790">
    <property type="component" value="Unassembled WGS sequence"/>
</dbReference>
<evidence type="ECO:0008006" key="3">
    <source>
        <dbReference type="Google" id="ProtNLM"/>
    </source>
</evidence>
<comment type="caution">
    <text evidence="1">The sequence shown here is derived from an EMBL/GenBank/DDBJ whole genome shotgun (WGS) entry which is preliminary data.</text>
</comment>
<reference evidence="1 2" key="1">
    <citation type="submission" date="2018-06" db="EMBL/GenBank/DDBJ databases">
        <title>Genomic Encyclopedia of Archaeal and Bacterial Type Strains, Phase II (KMG-II): from individual species to whole genera.</title>
        <authorList>
            <person name="Goeker M."/>
        </authorList>
    </citation>
    <scope>NUCLEOTIDE SEQUENCE [LARGE SCALE GENOMIC DNA]</scope>
    <source>
        <strain evidence="1 2">DSM 21851</strain>
    </source>
</reference>
<evidence type="ECO:0000313" key="1">
    <source>
        <dbReference type="EMBL" id="RAJ96039.1"/>
    </source>
</evidence>
<name>A0A327X1F1_LARAB</name>